<protein>
    <submittedName>
        <fullName evidence="5">Putative Beta-glucosidase 12</fullName>
    </submittedName>
</protein>
<dbReference type="OrthoDB" id="65569at2759"/>
<dbReference type="PANTHER" id="PTHR10353:SF137">
    <property type="entry name" value="MYROSINASE 3-RELATED"/>
    <property type="match status" value="1"/>
</dbReference>
<reference evidence="5" key="2">
    <citation type="submission" date="2019-07" db="EMBL/GenBank/DDBJ databases">
        <authorList>
            <person name="Yang Y."/>
            <person name="Bocs S."/>
            <person name="Baudouin L."/>
        </authorList>
    </citation>
    <scope>NUCLEOTIDE SEQUENCE</scope>
    <source>
        <tissue evidence="5">Spear leaf of Hainan Tall coconut</tissue>
    </source>
</reference>
<keyword evidence="3" id="KW-0326">Glycosidase</keyword>
<dbReference type="Pfam" id="PF00232">
    <property type="entry name" value="Glyco_hydro_1"/>
    <property type="match status" value="1"/>
</dbReference>
<reference evidence="5" key="1">
    <citation type="journal article" date="2017" name="Gigascience">
        <title>The genome draft of coconut (Cocos nucifera).</title>
        <authorList>
            <person name="Xiao Y."/>
            <person name="Xu P."/>
            <person name="Fan H."/>
            <person name="Baudouin L."/>
            <person name="Xia W."/>
            <person name="Bocs S."/>
            <person name="Xu J."/>
            <person name="Li Q."/>
            <person name="Guo A."/>
            <person name="Zhou L."/>
            <person name="Li J."/>
            <person name="Wu Y."/>
            <person name="Ma Z."/>
            <person name="Armero A."/>
            <person name="Issali A.E."/>
            <person name="Liu N."/>
            <person name="Peng M."/>
            <person name="Yang Y."/>
        </authorList>
    </citation>
    <scope>NUCLEOTIDE SEQUENCE</scope>
    <source>
        <tissue evidence="5">Spear leaf of Hainan Tall coconut</tissue>
    </source>
</reference>
<proteinExistence type="inferred from homology"/>
<dbReference type="PANTHER" id="PTHR10353">
    <property type="entry name" value="GLYCOSYL HYDROLASE"/>
    <property type="match status" value="1"/>
</dbReference>
<dbReference type="InterPro" id="IPR017853">
    <property type="entry name" value="GH"/>
</dbReference>
<dbReference type="Gene3D" id="3.20.20.80">
    <property type="entry name" value="Glycosidases"/>
    <property type="match status" value="1"/>
</dbReference>
<evidence type="ECO:0000313" key="5">
    <source>
        <dbReference type="EMBL" id="KAG1327197.1"/>
    </source>
</evidence>
<sequence>MRKLVEKRLPKFTERQSRMLNGSFDFIGINYYTAQYVSELPISKNVSTSYDTDMHAQMTGMRNGIQIGPKMEDASQAGSDWLYVYPRGIGDLLLHIKAKYNNPVIYVTENGVDELNNKSASLEEALKDDTRINFHSKHLLSVLGAIRKGADVRGYFAWSLLDNFEWTEGYTVRFGIVFVDFEDGLKRHLRSSAYWFCKFLKKKIHQNVKTSSIVM</sequence>
<evidence type="ECO:0000256" key="2">
    <source>
        <dbReference type="ARBA" id="ARBA00022801"/>
    </source>
</evidence>
<evidence type="ECO:0000256" key="3">
    <source>
        <dbReference type="ARBA" id="ARBA00023295"/>
    </source>
</evidence>
<dbReference type="PRINTS" id="PR00131">
    <property type="entry name" value="GLHYDRLASE1"/>
</dbReference>
<comment type="similarity">
    <text evidence="1 4">Belongs to the glycosyl hydrolase 1 family.</text>
</comment>
<dbReference type="InterPro" id="IPR001360">
    <property type="entry name" value="Glyco_hydro_1"/>
</dbReference>
<keyword evidence="2" id="KW-0378">Hydrolase</keyword>
<evidence type="ECO:0000256" key="1">
    <source>
        <dbReference type="ARBA" id="ARBA00010838"/>
    </source>
</evidence>
<evidence type="ECO:0000313" key="6">
    <source>
        <dbReference type="Proteomes" id="UP000797356"/>
    </source>
</evidence>
<dbReference type="SUPFAM" id="SSF51445">
    <property type="entry name" value="(Trans)glycosidases"/>
    <property type="match status" value="1"/>
</dbReference>
<evidence type="ECO:0000256" key="4">
    <source>
        <dbReference type="RuleBase" id="RU003690"/>
    </source>
</evidence>
<dbReference type="GO" id="GO:0008422">
    <property type="term" value="F:beta-glucosidase activity"/>
    <property type="evidence" value="ECO:0007669"/>
    <property type="project" value="TreeGrafter"/>
</dbReference>
<gene>
    <name evidence="5" type="ORF">COCNU_01G011310</name>
</gene>
<name>A0A8K0HV21_COCNU</name>
<dbReference type="Proteomes" id="UP000797356">
    <property type="component" value="Chromosome 1"/>
</dbReference>
<dbReference type="EMBL" id="CM017872">
    <property type="protein sequence ID" value="KAG1327197.1"/>
    <property type="molecule type" value="Genomic_DNA"/>
</dbReference>
<organism evidence="5 6">
    <name type="scientific">Cocos nucifera</name>
    <name type="common">Coconut palm</name>
    <dbReference type="NCBI Taxonomy" id="13894"/>
    <lineage>
        <taxon>Eukaryota</taxon>
        <taxon>Viridiplantae</taxon>
        <taxon>Streptophyta</taxon>
        <taxon>Embryophyta</taxon>
        <taxon>Tracheophyta</taxon>
        <taxon>Spermatophyta</taxon>
        <taxon>Magnoliopsida</taxon>
        <taxon>Liliopsida</taxon>
        <taxon>Arecaceae</taxon>
        <taxon>Arecoideae</taxon>
        <taxon>Cocoseae</taxon>
        <taxon>Attaleinae</taxon>
        <taxon>Cocos</taxon>
    </lineage>
</organism>
<dbReference type="AlphaFoldDB" id="A0A8K0HV21"/>
<accession>A0A8K0HV21</accession>
<dbReference type="GO" id="GO:0005975">
    <property type="term" value="P:carbohydrate metabolic process"/>
    <property type="evidence" value="ECO:0007669"/>
    <property type="project" value="InterPro"/>
</dbReference>
<comment type="caution">
    <text evidence="5">The sequence shown here is derived from an EMBL/GenBank/DDBJ whole genome shotgun (WGS) entry which is preliminary data.</text>
</comment>
<keyword evidence="6" id="KW-1185">Reference proteome</keyword>